<accession>D9SHR7</accession>
<dbReference type="OrthoDB" id="5954591at2"/>
<dbReference type="HOGENOM" id="CLU_133369_0_0_4"/>
<evidence type="ECO:0008006" key="3">
    <source>
        <dbReference type="Google" id="ProtNLM"/>
    </source>
</evidence>
<dbReference type="Proteomes" id="UP000001235">
    <property type="component" value="Chromosome"/>
</dbReference>
<dbReference type="EMBL" id="CP002159">
    <property type="protein sequence ID" value="ADL54100.1"/>
    <property type="molecule type" value="Genomic_DNA"/>
</dbReference>
<sequence>MESKIVADAARATLDGSIPFSEVVRRLLETGVEYYHVDYVALQKTYYSASGEVIKTPIHYDDLPSVASEFNLEKLRAAIFDSQQNGQHYRDFTKRAMNAGVQGYIAFLRGKRVTYWGRGGDQHIEWFPGAKPQNA</sequence>
<dbReference type="AlphaFoldDB" id="D9SHR7"/>
<dbReference type="SUPFAM" id="SSF160419">
    <property type="entry name" value="YdfO-like"/>
    <property type="match status" value="2"/>
</dbReference>
<protein>
    <recommendedName>
        <fullName evidence="3">DUF1398 domain-containing protein</fullName>
    </recommendedName>
</protein>
<dbReference type="InterPro" id="IPR009833">
    <property type="entry name" value="DUF1398"/>
</dbReference>
<organism evidence="1 2">
    <name type="scientific">Gallionella capsiferriformans (strain ES-2)</name>
    <name type="common">Gallionella ferruginea capsiferriformans (strain ES-2)</name>
    <dbReference type="NCBI Taxonomy" id="395494"/>
    <lineage>
        <taxon>Bacteria</taxon>
        <taxon>Pseudomonadati</taxon>
        <taxon>Pseudomonadota</taxon>
        <taxon>Betaproteobacteria</taxon>
        <taxon>Nitrosomonadales</taxon>
        <taxon>Gallionellaceae</taxon>
        <taxon>Gallionella</taxon>
    </lineage>
</organism>
<evidence type="ECO:0000313" key="2">
    <source>
        <dbReference type="Proteomes" id="UP000001235"/>
    </source>
</evidence>
<proteinExistence type="predicted"/>
<evidence type="ECO:0000313" key="1">
    <source>
        <dbReference type="EMBL" id="ADL54100.1"/>
    </source>
</evidence>
<name>D9SHR7_GALCS</name>
<gene>
    <name evidence="1" type="ordered locus">Galf_0055</name>
</gene>
<dbReference type="STRING" id="395494.Galf_0055"/>
<dbReference type="eggNOG" id="COG5562">
    <property type="taxonomic scope" value="Bacteria"/>
</dbReference>
<reference evidence="1 2" key="1">
    <citation type="submission" date="2010-08" db="EMBL/GenBank/DDBJ databases">
        <title>Complete sequence of Gallionella capsiferriformans ES-2.</title>
        <authorList>
            <consortium name="US DOE Joint Genome Institute"/>
            <person name="Lucas S."/>
            <person name="Copeland A."/>
            <person name="Lapidus A."/>
            <person name="Cheng J.-F."/>
            <person name="Bruce D."/>
            <person name="Goodwin L."/>
            <person name="Pitluck S."/>
            <person name="Chertkov O."/>
            <person name="Davenport K.W."/>
            <person name="Detter J.C."/>
            <person name="Han C."/>
            <person name="Tapia R."/>
            <person name="Land M."/>
            <person name="Hauser L."/>
            <person name="Chang Y.-J."/>
            <person name="Jeffries C."/>
            <person name="Kyrpides N."/>
            <person name="Ivanova N."/>
            <person name="Mikhailova N."/>
            <person name="Shelobolina E.S."/>
            <person name="Picardal F."/>
            <person name="Roden E."/>
            <person name="Emerson D."/>
            <person name="Woyke T."/>
        </authorList>
    </citation>
    <scope>NUCLEOTIDE SEQUENCE [LARGE SCALE GENOMIC DNA]</scope>
    <source>
        <strain evidence="1 2">ES-2</strain>
    </source>
</reference>
<keyword evidence="2" id="KW-1185">Reference proteome</keyword>
<dbReference type="InterPro" id="IPR036696">
    <property type="entry name" value="YdfO-like_sf"/>
</dbReference>
<dbReference type="RefSeq" id="WP_013292043.1">
    <property type="nucleotide sequence ID" value="NC_014394.1"/>
</dbReference>
<dbReference type="Gene3D" id="3.30.1810.10">
    <property type="entry name" value="YdfO-like"/>
    <property type="match status" value="2"/>
</dbReference>
<dbReference type="Pfam" id="PF07166">
    <property type="entry name" value="DUF1398"/>
    <property type="match status" value="1"/>
</dbReference>
<dbReference type="KEGG" id="gca:Galf_0055"/>